<evidence type="ECO:0000259" key="1">
    <source>
        <dbReference type="PROSITE" id="PS51379"/>
    </source>
</evidence>
<dbReference type="InterPro" id="IPR017896">
    <property type="entry name" value="4Fe4S_Fe-S-bd"/>
</dbReference>
<name>A0AAN0TAX5_HEYCO</name>
<dbReference type="PROSITE" id="PS51379">
    <property type="entry name" value="4FE4S_FER_2"/>
    <property type="match status" value="1"/>
</dbReference>
<dbReference type="InterPro" id="IPR009051">
    <property type="entry name" value="Helical_ferredxn"/>
</dbReference>
<dbReference type="Proteomes" id="UP000032024">
    <property type="component" value="Chromosome"/>
</dbReference>
<keyword evidence="3" id="KW-1185">Reference proteome</keyword>
<gene>
    <name evidence="2" type="ORF">SB48_HM08orf05943</name>
</gene>
<feature type="domain" description="4Fe-4S ferredoxin-type" evidence="1">
    <location>
        <begin position="19"/>
        <end position="51"/>
    </location>
</feature>
<dbReference type="InterPro" id="IPR023753">
    <property type="entry name" value="FAD/NAD-binding_dom"/>
</dbReference>
<dbReference type="Gene3D" id="1.10.1060.10">
    <property type="entry name" value="Alpha-helical ferredoxin"/>
    <property type="match status" value="1"/>
</dbReference>
<protein>
    <submittedName>
        <fullName evidence="2">Dihydropyrimidine dehydrogenase subunit A</fullName>
    </submittedName>
</protein>
<dbReference type="SUPFAM" id="SSF46548">
    <property type="entry name" value="alpha-helical ferredoxin"/>
    <property type="match status" value="1"/>
</dbReference>
<accession>A0AAN0TAX5</accession>
<dbReference type="PANTHER" id="PTHR42783">
    <property type="entry name" value="GLUTAMATE SYNTHASE [NADPH] SMALL CHAIN"/>
    <property type="match status" value="1"/>
</dbReference>
<dbReference type="RefSeq" id="WP_017550635.1">
    <property type="nucleotide sequence ID" value="NZ_CP010525.1"/>
</dbReference>
<proteinExistence type="predicted"/>
<dbReference type="EMBL" id="CP010525">
    <property type="protein sequence ID" value="AJO24531.1"/>
    <property type="molecule type" value="Genomic_DNA"/>
</dbReference>
<dbReference type="PANTHER" id="PTHR42783:SF3">
    <property type="entry name" value="GLUTAMATE SYNTHASE [NADPH] SMALL CHAIN-RELATED"/>
    <property type="match status" value="1"/>
</dbReference>
<dbReference type="Pfam" id="PF14691">
    <property type="entry name" value="Fer4_20"/>
    <property type="match status" value="1"/>
</dbReference>
<dbReference type="SUPFAM" id="SSF51971">
    <property type="entry name" value="Nucleotide-binding domain"/>
    <property type="match status" value="1"/>
</dbReference>
<organism evidence="2 3">
    <name type="scientific">Heyndrickxia coagulans</name>
    <name type="common">Weizmannia coagulans</name>
    <dbReference type="NCBI Taxonomy" id="1398"/>
    <lineage>
        <taxon>Bacteria</taxon>
        <taxon>Bacillati</taxon>
        <taxon>Bacillota</taxon>
        <taxon>Bacilli</taxon>
        <taxon>Bacillales</taxon>
        <taxon>Bacillaceae</taxon>
        <taxon>Heyndrickxia</taxon>
    </lineage>
</organism>
<reference evidence="3" key="1">
    <citation type="submission" date="2015-01" db="EMBL/GenBank/DDBJ databases">
        <title>Comparative genome analysis of Bacillus coagulans HM-08, Clostridium butyricum HM-68, Bacillus subtilis HM-66 and Bacillus paralicheniformis BL-09.</title>
        <authorList>
            <person name="Zhang H."/>
        </authorList>
    </citation>
    <scope>NUCLEOTIDE SEQUENCE [LARGE SCALE GENOMIC DNA]</scope>
    <source>
        <strain evidence="3">HM-08</strain>
    </source>
</reference>
<evidence type="ECO:0000313" key="2">
    <source>
        <dbReference type="EMBL" id="AJO24531.1"/>
    </source>
</evidence>
<sequence>MESLTVSAVFKEVRRDLSAQEAVEEANRCLYCYDAPCTKACPTGIPVPSFIRKIATGNLKGSARAILEANPMGATCARVCPTEELCEGACVLNELSLPIMIGDLQRHAVNWAMQSGETLFEKRTSNGMKVAIIGSGPAGLSAARELARYGFGVTVYEAKEKAGGLDTYGIVPFRLPQEIPLWEADQVTALGVEILTEIRVGEDISAEEILSRYDAVLVACGMGNVPRLGIPGEEYNGVLDAIELIENIKEGRITNEFKGKRAVVIGAGNTAIDAATCLKRAGAADVKIVYRRTEAEMTAYKSEYEFAKREGIEFRWQWQPAEIISDVSGNVTALSLSRVVLGAPDASGKRKIQATEDPKFRLETDVVVRAIGQNRRTDLINAFGLVHHHGILAVDPETYQTSNEKIYAAGDVIFGIGPTEAMVVSAVEQGKKAAYAIQRAMQTRYMREEV</sequence>
<evidence type="ECO:0000313" key="3">
    <source>
        <dbReference type="Proteomes" id="UP000032024"/>
    </source>
</evidence>
<dbReference type="GO" id="GO:0016491">
    <property type="term" value="F:oxidoreductase activity"/>
    <property type="evidence" value="ECO:0007669"/>
    <property type="project" value="InterPro"/>
</dbReference>
<dbReference type="InterPro" id="IPR028261">
    <property type="entry name" value="DPD_II"/>
</dbReference>
<dbReference type="Gene3D" id="3.50.50.60">
    <property type="entry name" value="FAD/NAD(P)-binding domain"/>
    <property type="match status" value="2"/>
</dbReference>
<dbReference type="AlphaFoldDB" id="A0AAN0TAX5"/>
<dbReference type="GO" id="GO:0051536">
    <property type="term" value="F:iron-sulfur cluster binding"/>
    <property type="evidence" value="ECO:0007669"/>
    <property type="project" value="InterPro"/>
</dbReference>
<dbReference type="Pfam" id="PF07992">
    <property type="entry name" value="Pyr_redox_2"/>
    <property type="match status" value="1"/>
</dbReference>
<dbReference type="InterPro" id="IPR036188">
    <property type="entry name" value="FAD/NAD-bd_sf"/>
</dbReference>
<dbReference type="PRINTS" id="PR00419">
    <property type="entry name" value="ADXRDTASE"/>
</dbReference>